<comment type="caution">
    <text evidence="2">The sequence shown here is derived from an EMBL/GenBank/DDBJ whole genome shotgun (WGS) entry which is preliminary data.</text>
</comment>
<evidence type="ECO:0000259" key="1">
    <source>
        <dbReference type="SMART" id="SM00382"/>
    </source>
</evidence>
<dbReference type="Pfam" id="PF13481">
    <property type="entry name" value="AAA_25"/>
    <property type="match status" value="1"/>
</dbReference>
<protein>
    <submittedName>
        <fullName evidence="2">AAA domain-containing protein</fullName>
    </submittedName>
</protein>
<dbReference type="InterPro" id="IPR003593">
    <property type="entry name" value="AAA+_ATPase"/>
</dbReference>
<evidence type="ECO:0000313" key="3">
    <source>
        <dbReference type="Proteomes" id="UP000270626"/>
    </source>
</evidence>
<dbReference type="Gene3D" id="3.40.50.300">
    <property type="entry name" value="P-loop containing nucleotide triphosphate hydrolases"/>
    <property type="match status" value="1"/>
</dbReference>
<evidence type="ECO:0000313" key="2">
    <source>
        <dbReference type="EMBL" id="RKT60809.1"/>
    </source>
</evidence>
<dbReference type="Proteomes" id="UP000270626">
    <property type="component" value="Unassembled WGS sequence"/>
</dbReference>
<reference evidence="2 3" key="1">
    <citation type="submission" date="2018-10" db="EMBL/GenBank/DDBJ databases">
        <title>Genomic Encyclopedia of Type Strains, Phase IV (KMG-IV): sequencing the most valuable type-strain genomes for metagenomic binning, comparative biology and taxonomic classification.</title>
        <authorList>
            <person name="Goeker M."/>
        </authorList>
    </citation>
    <scope>NUCLEOTIDE SEQUENCE [LARGE SCALE GENOMIC DNA]</scope>
    <source>
        <strain evidence="2 3">DSM 23841</strain>
    </source>
</reference>
<dbReference type="SUPFAM" id="SSF52540">
    <property type="entry name" value="P-loop containing nucleoside triphosphate hydrolases"/>
    <property type="match status" value="1"/>
</dbReference>
<sequence>MSATSPLRLSVVPKEKEFRLYRASDFPDLPEMRWLVEDIFPEQGLLCVYGSSGVGKSFLCLDLAAAVAEGVDWFGHPTQQGDVVYVALEGQAGLRLRVIAWEAHHGRPFPSGVRFVFDEFSINEFEAPRQLGLKILNGNGSGDYCDPVLVIIDTLNRAAPGSDENSCADMNGIIAGATILKMTTAAAVLLIHHPGKDATRGLRGHSSLHAALDTVVEVDEDGEVIRWRLAKSKDGENGISHGFKLKTIEFGVSSSGKPRKSCVVESVEGYVSTKDKSVPRGAHQQIILDAAREFLLQHRIERFNVDFPDASFVGMPFNDLLNLVCDRLDTVGPSHRKDRARQALKRLCEMNFLATDGEYVTIPWSE</sequence>
<proteinExistence type="predicted"/>
<keyword evidence="3" id="KW-1185">Reference proteome</keyword>
<dbReference type="EMBL" id="RBXP01000011">
    <property type="protein sequence ID" value="RKT60809.1"/>
    <property type="molecule type" value="Genomic_DNA"/>
</dbReference>
<feature type="domain" description="AAA+ ATPase" evidence="1">
    <location>
        <begin position="42"/>
        <end position="223"/>
    </location>
</feature>
<accession>A0A495WHG5</accession>
<dbReference type="OrthoDB" id="8905164at2"/>
<dbReference type="RefSeq" id="WP_121457305.1">
    <property type="nucleotide sequence ID" value="NZ_RBXP01000011.1"/>
</dbReference>
<dbReference type="AlphaFoldDB" id="A0A495WHG5"/>
<organism evidence="2 3">
    <name type="scientific">Azonexus fungiphilus</name>
    <dbReference type="NCBI Taxonomy" id="146940"/>
    <lineage>
        <taxon>Bacteria</taxon>
        <taxon>Pseudomonadati</taxon>
        <taxon>Pseudomonadota</taxon>
        <taxon>Betaproteobacteria</taxon>
        <taxon>Rhodocyclales</taxon>
        <taxon>Azonexaceae</taxon>
        <taxon>Azonexus</taxon>
    </lineage>
</organism>
<name>A0A495WHG5_9RHOO</name>
<dbReference type="SMART" id="SM00382">
    <property type="entry name" value="AAA"/>
    <property type="match status" value="1"/>
</dbReference>
<gene>
    <name evidence="2" type="ORF">DFR40_0956</name>
</gene>
<dbReference type="InterPro" id="IPR027417">
    <property type="entry name" value="P-loop_NTPase"/>
</dbReference>